<dbReference type="STRING" id="1405.B7492_11540"/>
<evidence type="ECO:0000259" key="3">
    <source>
        <dbReference type="Pfam" id="PF03109"/>
    </source>
</evidence>
<dbReference type="Proteomes" id="UP000029389">
    <property type="component" value="Unassembled WGS sequence"/>
</dbReference>
<dbReference type="SUPFAM" id="SSF56112">
    <property type="entry name" value="Protein kinase-like (PK-like)"/>
    <property type="match status" value="1"/>
</dbReference>
<sequence>MFFQFFLLAVIMSFISGRLIGTKLNLFKQASAATLGVSLTSAMYWFLYLRYQDESIVGVDRYFWLGSSLIVSMLCYLVFELFDPIRRGEMDDVVMESRNPISKFFAKIGRQKRYMRVSSIAIKHGMGKYLALKRSPEADRKLATSLRNTLEECGGVFIKFGQVLSTRSDLLPPVFIHELSNLQENVTRLSQQQVEEILKKELHIPKDEIFSSFEMEPLAAASIGQVHKAKLKDSDQDVVVKLLRPNISETIKRDLDILIHFSLWISNKSTWAKNIGFVDLAHGFSIAMKEEIDFKIEARNFEQVSDSLKNSETKVKIPKVYQEYSNSKILVLEFLDGVSVKSGSALLNELQIDTKKVQRQLFDCILEQIFFKGIFHADPHPGNVYILRDGTPALLDFGSVGRLGTLQQDAFKRLLIGFERKNSYVLLDGLLQLVEKKPNVDKEGLEQSISQLLIQNTYVSTNGSEEFIQGLFQIIAEFELAFYPMVAGAFRSLITLEGTMLQLNPEFNLMDEAKRFAKDHAASFMPVNNYSSLKEAATNELLSMLPAVRRIPRKLDDLSSKLENGELSVKVGFFSDETNASFITTFISQFLIAFIGTAFGGISVGVLHLANNAKEPNDQFLSVVGYGGLFISAILLVRVAIHAVRKFK</sequence>
<reference evidence="5 7" key="2">
    <citation type="submission" date="2018-08" db="EMBL/GenBank/DDBJ databases">
        <title>Bacillus clarus sp. nov. strain PS00077A.</title>
        <authorList>
            <person name="Mendez Acevedo M."/>
            <person name="Carroll L."/>
            <person name="Mukherjee M."/>
            <person name="Wiedmann M."/>
            <person name="Kovac J."/>
        </authorList>
    </citation>
    <scope>NUCLEOTIDE SEQUENCE [LARGE SCALE GENOMIC DNA]</scope>
    <source>
        <strain evidence="5 7">PS00077A</strain>
    </source>
</reference>
<accession>A0A090YWG2</accession>
<dbReference type="PATRIC" id="fig|1405.8.peg.4689"/>
<dbReference type="AlphaFoldDB" id="A0A090YWG2"/>
<feature type="transmembrane region" description="Helical" evidence="2">
    <location>
        <begin position="623"/>
        <end position="641"/>
    </location>
</feature>
<reference evidence="4 6" key="1">
    <citation type="submission" date="2014-04" db="EMBL/GenBank/DDBJ databases">
        <authorList>
            <person name="Bishop-Lilly K.A."/>
            <person name="Broomall S.M."/>
            <person name="Chain P.S."/>
            <person name="Chertkov O."/>
            <person name="Coyne S.R."/>
            <person name="Daligault H.E."/>
            <person name="Davenport K.W."/>
            <person name="Erkkila T."/>
            <person name="Frey K.G."/>
            <person name="Gibbons H.S."/>
            <person name="Gu W."/>
            <person name="Jaissle J."/>
            <person name="Johnson S.L."/>
            <person name="Koroleva G.I."/>
            <person name="Ladner J.T."/>
            <person name="Lo C.-C."/>
            <person name="Minogue T.D."/>
            <person name="Munk C."/>
            <person name="Palacios G.F."/>
            <person name="Redden C.L."/>
            <person name="Rosenzweig C.N."/>
            <person name="Scholz M.B."/>
            <person name="Teshima H."/>
            <person name="Xu Y."/>
        </authorList>
    </citation>
    <scope>NUCLEOTIDE SEQUENCE [LARGE SCALE GENOMIC DNA]</scope>
    <source>
        <strain evidence="4 6">BHP</strain>
    </source>
</reference>
<dbReference type="Pfam" id="PF03109">
    <property type="entry name" value="ABC1"/>
    <property type="match status" value="1"/>
</dbReference>
<keyword evidence="5" id="KW-0808">Transferase</keyword>
<evidence type="ECO:0000313" key="4">
    <source>
        <dbReference type="EMBL" id="KFN02622.1"/>
    </source>
</evidence>
<keyword evidence="2" id="KW-1133">Transmembrane helix</keyword>
<evidence type="ECO:0000313" key="7">
    <source>
        <dbReference type="Proteomes" id="UP000264294"/>
    </source>
</evidence>
<keyword evidence="7" id="KW-1185">Reference proteome</keyword>
<feature type="domain" description="ABC1 atypical kinase-like" evidence="3">
    <location>
        <begin position="182"/>
        <end position="422"/>
    </location>
</feature>
<dbReference type="InterPro" id="IPR004147">
    <property type="entry name" value="ABC1_dom"/>
</dbReference>
<keyword evidence="2" id="KW-0812">Transmembrane</keyword>
<dbReference type="RefSeq" id="WP_042983417.1">
    <property type="nucleotide sequence ID" value="NZ_JMQC01000008.1"/>
</dbReference>
<feature type="transmembrane region" description="Helical" evidence="2">
    <location>
        <begin position="590"/>
        <end position="611"/>
    </location>
</feature>
<dbReference type="Proteomes" id="UP000264294">
    <property type="component" value="Unassembled WGS sequence"/>
</dbReference>
<dbReference type="EMBL" id="QVOD01000023">
    <property type="protein sequence ID" value="RFT65662.1"/>
    <property type="molecule type" value="Genomic_DNA"/>
</dbReference>
<keyword evidence="2" id="KW-0472">Membrane</keyword>
<dbReference type="GO" id="GO:0016301">
    <property type="term" value="F:kinase activity"/>
    <property type="evidence" value="ECO:0007669"/>
    <property type="project" value="UniProtKB-KW"/>
</dbReference>
<feature type="transmembrane region" description="Helical" evidence="2">
    <location>
        <begin position="6"/>
        <end position="26"/>
    </location>
</feature>
<organism evidence="4 6">
    <name type="scientific">Bacillus clarus</name>
    <dbReference type="NCBI Taxonomy" id="2338372"/>
    <lineage>
        <taxon>Bacteria</taxon>
        <taxon>Bacillati</taxon>
        <taxon>Bacillota</taxon>
        <taxon>Bacilli</taxon>
        <taxon>Bacillales</taxon>
        <taxon>Bacillaceae</taxon>
        <taxon>Bacillus</taxon>
        <taxon>Bacillus cereus group</taxon>
    </lineage>
</organism>
<dbReference type="Gene3D" id="1.10.510.10">
    <property type="entry name" value="Transferase(Phosphotransferase) domain 1"/>
    <property type="match status" value="1"/>
</dbReference>
<dbReference type="CDD" id="cd05121">
    <property type="entry name" value="ABC1_ADCK3-like"/>
    <property type="match status" value="1"/>
</dbReference>
<protein>
    <submittedName>
        <fullName evidence="4">ABC1 family protein</fullName>
    </submittedName>
    <submittedName>
        <fullName evidence="5">AarF/ABC1/UbiB kinase family protein</fullName>
    </submittedName>
</protein>
<dbReference type="PANTHER" id="PTHR10566">
    <property type="entry name" value="CHAPERONE-ACTIVITY OF BC1 COMPLEX CABC1 -RELATED"/>
    <property type="match status" value="1"/>
</dbReference>
<evidence type="ECO:0000313" key="5">
    <source>
        <dbReference type="EMBL" id="RFT65662.1"/>
    </source>
</evidence>
<evidence type="ECO:0000256" key="1">
    <source>
        <dbReference type="ARBA" id="ARBA00009670"/>
    </source>
</evidence>
<feature type="transmembrane region" description="Helical" evidence="2">
    <location>
        <begin position="63"/>
        <end position="82"/>
    </location>
</feature>
<gene>
    <name evidence="5" type="ORF">D0U04_18055</name>
    <name evidence="4" type="ORF">DJ93_4553</name>
</gene>
<dbReference type="PANTHER" id="PTHR10566:SF113">
    <property type="entry name" value="PROTEIN ACTIVITY OF BC1 COMPLEX KINASE 7, CHLOROPLASTIC"/>
    <property type="match status" value="1"/>
</dbReference>
<comment type="caution">
    <text evidence="4">The sequence shown here is derived from an EMBL/GenBank/DDBJ whole genome shotgun (WGS) entry which is preliminary data.</text>
</comment>
<evidence type="ECO:0000256" key="2">
    <source>
        <dbReference type="SAM" id="Phobius"/>
    </source>
</evidence>
<comment type="similarity">
    <text evidence="1">Belongs to the protein kinase superfamily. ADCK protein kinase family.</text>
</comment>
<evidence type="ECO:0000313" key="6">
    <source>
        <dbReference type="Proteomes" id="UP000029389"/>
    </source>
</evidence>
<feature type="transmembrane region" description="Helical" evidence="2">
    <location>
        <begin position="33"/>
        <end position="51"/>
    </location>
</feature>
<dbReference type="EMBL" id="JMQC01000008">
    <property type="protein sequence ID" value="KFN02622.1"/>
    <property type="molecule type" value="Genomic_DNA"/>
</dbReference>
<proteinExistence type="inferred from homology"/>
<dbReference type="InterPro" id="IPR011009">
    <property type="entry name" value="Kinase-like_dom_sf"/>
</dbReference>
<name>A0A090YWG2_9BACI</name>
<dbReference type="InterPro" id="IPR050154">
    <property type="entry name" value="UbiB_kinase"/>
</dbReference>
<keyword evidence="5" id="KW-0418">Kinase</keyword>